<dbReference type="SUPFAM" id="SSF88659">
    <property type="entry name" value="Sigma3 and sigma4 domains of RNA polymerase sigma factors"/>
    <property type="match status" value="1"/>
</dbReference>
<comment type="caution">
    <text evidence="8">The sequence shown here is derived from an EMBL/GenBank/DDBJ whole genome shotgun (WGS) entry which is preliminary data.</text>
</comment>
<evidence type="ECO:0000256" key="4">
    <source>
        <dbReference type="ARBA" id="ARBA00023125"/>
    </source>
</evidence>
<dbReference type="RefSeq" id="WP_019988760.1">
    <property type="nucleotide sequence ID" value="NZ_WELI01000023.1"/>
</dbReference>
<dbReference type="InterPro" id="IPR039425">
    <property type="entry name" value="RNA_pol_sigma-70-like"/>
</dbReference>
<evidence type="ECO:0000259" key="7">
    <source>
        <dbReference type="Pfam" id="PF08281"/>
    </source>
</evidence>
<dbReference type="PANTHER" id="PTHR43133:SF8">
    <property type="entry name" value="RNA POLYMERASE SIGMA FACTOR HI_1459-RELATED"/>
    <property type="match status" value="1"/>
</dbReference>
<dbReference type="GO" id="GO:0003677">
    <property type="term" value="F:DNA binding"/>
    <property type="evidence" value="ECO:0007669"/>
    <property type="project" value="UniProtKB-KW"/>
</dbReference>
<organism evidence="8 9">
    <name type="scientific">Rudanella paleaurantiibacter</name>
    <dbReference type="NCBI Taxonomy" id="2614655"/>
    <lineage>
        <taxon>Bacteria</taxon>
        <taxon>Pseudomonadati</taxon>
        <taxon>Bacteroidota</taxon>
        <taxon>Cytophagia</taxon>
        <taxon>Cytophagales</taxon>
        <taxon>Cytophagaceae</taxon>
        <taxon>Rudanella</taxon>
    </lineage>
</organism>
<dbReference type="InterPro" id="IPR013249">
    <property type="entry name" value="RNA_pol_sigma70_r4_t2"/>
</dbReference>
<dbReference type="Pfam" id="PF04542">
    <property type="entry name" value="Sigma70_r2"/>
    <property type="match status" value="1"/>
</dbReference>
<keyword evidence="4" id="KW-0238">DNA-binding</keyword>
<dbReference type="InterPro" id="IPR014284">
    <property type="entry name" value="RNA_pol_sigma-70_dom"/>
</dbReference>
<dbReference type="InterPro" id="IPR007627">
    <property type="entry name" value="RNA_pol_sigma70_r2"/>
</dbReference>
<reference evidence="8 9" key="1">
    <citation type="submission" date="2019-10" db="EMBL/GenBank/DDBJ databases">
        <title>Rudanella paleaurantiibacter sp. nov., isolated from sludge.</title>
        <authorList>
            <person name="Xu S.Q."/>
        </authorList>
    </citation>
    <scope>NUCLEOTIDE SEQUENCE [LARGE SCALE GENOMIC DNA]</scope>
    <source>
        <strain evidence="8 9">HX-22-17</strain>
    </source>
</reference>
<evidence type="ECO:0000256" key="3">
    <source>
        <dbReference type="ARBA" id="ARBA00023082"/>
    </source>
</evidence>
<dbReference type="EMBL" id="WELI01000023">
    <property type="protein sequence ID" value="KAB7725398.1"/>
    <property type="molecule type" value="Genomic_DNA"/>
</dbReference>
<evidence type="ECO:0000259" key="6">
    <source>
        <dbReference type="Pfam" id="PF04542"/>
    </source>
</evidence>
<evidence type="ECO:0000313" key="8">
    <source>
        <dbReference type="EMBL" id="KAB7725398.1"/>
    </source>
</evidence>
<dbReference type="Gene3D" id="1.10.10.10">
    <property type="entry name" value="Winged helix-like DNA-binding domain superfamily/Winged helix DNA-binding domain"/>
    <property type="match status" value="1"/>
</dbReference>
<name>A0A7J5TRP5_9BACT</name>
<dbReference type="GO" id="GO:0006352">
    <property type="term" value="P:DNA-templated transcription initiation"/>
    <property type="evidence" value="ECO:0007669"/>
    <property type="project" value="InterPro"/>
</dbReference>
<keyword evidence="5" id="KW-0804">Transcription</keyword>
<feature type="domain" description="RNA polymerase sigma-70 region 2" evidence="6">
    <location>
        <begin position="28"/>
        <end position="94"/>
    </location>
</feature>
<dbReference type="InterPro" id="IPR036388">
    <property type="entry name" value="WH-like_DNA-bd_sf"/>
</dbReference>
<dbReference type="Pfam" id="PF08281">
    <property type="entry name" value="Sigma70_r4_2"/>
    <property type="match status" value="1"/>
</dbReference>
<dbReference type="InterPro" id="IPR013325">
    <property type="entry name" value="RNA_pol_sigma_r2"/>
</dbReference>
<evidence type="ECO:0000256" key="2">
    <source>
        <dbReference type="ARBA" id="ARBA00023015"/>
    </source>
</evidence>
<evidence type="ECO:0000256" key="1">
    <source>
        <dbReference type="ARBA" id="ARBA00010641"/>
    </source>
</evidence>
<dbReference type="AlphaFoldDB" id="A0A7J5TRP5"/>
<proteinExistence type="inferred from homology"/>
<keyword evidence="9" id="KW-1185">Reference proteome</keyword>
<dbReference type="CDD" id="cd06171">
    <property type="entry name" value="Sigma70_r4"/>
    <property type="match status" value="1"/>
</dbReference>
<accession>A0A7J5TRP5</accession>
<evidence type="ECO:0000256" key="5">
    <source>
        <dbReference type="ARBA" id="ARBA00023163"/>
    </source>
</evidence>
<evidence type="ECO:0000313" key="9">
    <source>
        <dbReference type="Proteomes" id="UP000488299"/>
    </source>
</evidence>
<feature type="domain" description="RNA polymerase sigma factor 70 region 4 type 2" evidence="7">
    <location>
        <begin position="132"/>
        <end position="184"/>
    </location>
</feature>
<dbReference type="PANTHER" id="PTHR43133">
    <property type="entry name" value="RNA POLYMERASE ECF-TYPE SIGMA FACTO"/>
    <property type="match status" value="1"/>
</dbReference>
<gene>
    <name evidence="8" type="ORF">F5984_26130</name>
</gene>
<dbReference type="Gene3D" id="1.10.1740.10">
    <property type="match status" value="1"/>
</dbReference>
<dbReference type="InterPro" id="IPR013324">
    <property type="entry name" value="RNA_pol_sigma_r3/r4-like"/>
</dbReference>
<protein>
    <submittedName>
        <fullName evidence="8">Sigma-70 family RNA polymerase sigma factor</fullName>
    </submittedName>
</protein>
<keyword evidence="3" id="KW-0731">Sigma factor</keyword>
<dbReference type="SUPFAM" id="SSF88946">
    <property type="entry name" value="Sigma2 domain of RNA polymerase sigma factors"/>
    <property type="match status" value="1"/>
</dbReference>
<dbReference type="Proteomes" id="UP000488299">
    <property type="component" value="Unassembled WGS sequence"/>
</dbReference>
<dbReference type="NCBIfam" id="TIGR02937">
    <property type="entry name" value="sigma70-ECF"/>
    <property type="match status" value="1"/>
</dbReference>
<dbReference type="GO" id="GO:0016987">
    <property type="term" value="F:sigma factor activity"/>
    <property type="evidence" value="ECO:0007669"/>
    <property type="project" value="UniProtKB-KW"/>
</dbReference>
<sequence length="194" mass="22692">METKLYIDRTVDLVERCKLGERKAQYDLYRQYAKAMYNVSLRILNHAAEAEDSLQEAFLDAFNHIHSFRGQSTFGAWLKQIVVNRAINHLRSRRVEFVELDTTRTGTDESAESLDWASPEPYDETEINFDVERVRKAMQQLSEGYRVVLSLYLFEGYDHEEIGQILNISETTSRTQFMRGRKRLLTVLATNEQD</sequence>
<comment type="similarity">
    <text evidence="1">Belongs to the sigma-70 factor family. ECF subfamily.</text>
</comment>
<keyword evidence="2" id="KW-0805">Transcription regulation</keyword>